<dbReference type="InterPro" id="IPR014002">
    <property type="entry name" value="Agenet_dom_plant"/>
</dbReference>
<dbReference type="Gramene" id="Aco003008.1.mrna1">
    <property type="protein sequence ID" value="Aco003008.1.mrna1"/>
    <property type="gene ID" value="Aco003008.1.path1"/>
</dbReference>
<name>A0A199ULZ8_ANACO</name>
<dbReference type="SMART" id="SM00439">
    <property type="entry name" value="BAH"/>
    <property type="match status" value="1"/>
</dbReference>
<dbReference type="GeneID" id="109711688"/>
<accession>A0A199ULZ8</accession>
<dbReference type="InterPro" id="IPR001025">
    <property type="entry name" value="BAH_dom"/>
</dbReference>
<dbReference type="STRING" id="4615.A0A199ULZ8"/>
<dbReference type="SUPFAM" id="SSF82061">
    <property type="entry name" value="BAH domain"/>
    <property type="match status" value="1"/>
</dbReference>
<dbReference type="Pfam" id="PF05641">
    <property type="entry name" value="Agenet"/>
    <property type="match status" value="1"/>
</dbReference>
<dbReference type="RefSeq" id="XP_020090430.1">
    <property type="nucleotide sequence ID" value="XM_020234841.1"/>
</dbReference>
<proteinExistence type="predicted"/>
<evidence type="ECO:0000259" key="2">
    <source>
        <dbReference type="PROSITE" id="PS51038"/>
    </source>
</evidence>
<dbReference type="SMART" id="SM00743">
    <property type="entry name" value="Agenet"/>
    <property type="match status" value="2"/>
</dbReference>
<dbReference type="Pfam" id="PF01426">
    <property type="entry name" value="BAH"/>
    <property type="match status" value="1"/>
</dbReference>
<dbReference type="EMBL" id="LSRQ01006666">
    <property type="protein sequence ID" value="OAY65759.1"/>
    <property type="molecule type" value="Genomic_DNA"/>
</dbReference>
<dbReference type="PANTHER" id="PTHR31917:SF58">
    <property type="entry name" value="AGENET AND BROMO-ADJACENT HOMOLOGY (BAH) DOMAIN-CONTAINING PROTEIN"/>
    <property type="match status" value="1"/>
</dbReference>
<evidence type="ECO:0000313" key="6">
    <source>
        <dbReference type="RefSeq" id="XP_020090430.1"/>
    </source>
</evidence>
<protein>
    <submittedName>
        <fullName evidence="6">Uncharacterized protein LOC109711688</fullName>
    </submittedName>
</protein>
<sequence>MEEAKAYVAWEEVVVSNDKGRRVVHYYLKDGSGGADLAVVGRERSVRHMSYAVPSGFLRSLLAARSPSPSRSPPTPEGLSLKWRSRREVIDWLSSLVSDSFSYGLSPVVDRYQDEEVAEPSYDPALKGQQPMRGGHHSTEFSWLGPSWNCRKRRKHYRSFSRRGITFSVHDFVYVMAEEYKRFIAYVEDLYEDSRANNMVVVRWFHKVDEVGIVLPPDVKEREIFFTHCLQDLRVECIDGLAAILSPQHFEKFQNETRQSKWQPFLCRYQIDNDDVKPFHISQVQGYWSQEVLRTMFTSSLKLKLKITCNGSTLDGHKRKRNLISDDNDTLNKPRSPGIGGIAERQVRSASSHPGLLRKEALKQKIEQKLSPGSHVEVLSQDSGMRGCWFRCVILKRHHDKVKVQYQDVKDADETGNLQEWVLLSRFAAPDNLGIRLCGRPIVRPQPLQSNRVSFNFDVGAVVDAWWHDGWWEGIVIHKDNEGKIHVYFPGEKQVSVFNHGHLRHSQDWISNKWNHIKDRKDMASLLFSNLGPEIKGILPEPKFPRTDAHSGEVDQKESFPLKDIGNKLAASTSFEGNALDLTRYCRLDGLKWRLSKKRKRREFAIDGSGQSKRSESSSDDSSQEKNEESNGCDDDFVLPKSLTVDRENCKIGGDPLFSAPMIISNLVMTR</sequence>
<evidence type="ECO:0000313" key="3">
    <source>
        <dbReference type="EMBL" id="OAY65759.1"/>
    </source>
</evidence>
<evidence type="ECO:0000313" key="4">
    <source>
        <dbReference type="Proteomes" id="UP000092600"/>
    </source>
</evidence>
<dbReference type="InterPro" id="IPR043151">
    <property type="entry name" value="BAH_sf"/>
</dbReference>
<dbReference type="InterPro" id="IPR008395">
    <property type="entry name" value="Agenet-like_dom"/>
</dbReference>
<dbReference type="PANTHER" id="PTHR31917">
    <property type="entry name" value="AGENET DOMAIN-CONTAINING PROTEIN-RELATED"/>
    <property type="match status" value="1"/>
</dbReference>
<feature type="region of interest" description="Disordered" evidence="1">
    <location>
        <begin position="604"/>
        <end position="638"/>
    </location>
</feature>
<feature type="compositionally biased region" description="Basic and acidic residues" evidence="1">
    <location>
        <begin position="613"/>
        <end position="629"/>
    </location>
</feature>
<evidence type="ECO:0000313" key="5">
    <source>
        <dbReference type="Proteomes" id="UP000515123"/>
    </source>
</evidence>
<feature type="domain" description="BAH" evidence="2">
    <location>
        <begin position="165"/>
        <end position="282"/>
    </location>
</feature>
<dbReference type="AlphaFoldDB" id="A0A199ULZ8"/>
<dbReference type="PROSITE" id="PS51038">
    <property type="entry name" value="BAH"/>
    <property type="match status" value="1"/>
</dbReference>
<dbReference type="Proteomes" id="UP000092600">
    <property type="component" value="Unassembled WGS sequence"/>
</dbReference>
<dbReference type="CDD" id="cd20405">
    <property type="entry name" value="Tudor_Agenet_AtDUF_rpt1_3"/>
    <property type="match status" value="1"/>
</dbReference>
<dbReference type="GO" id="GO:0003682">
    <property type="term" value="F:chromatin binding"/>
    <property type="evidence" value="ECO:0007669"/>
    <property type="project" value="InterPro"/>
</dbReference>
<reference evidence="3 4" key="1">
    <citation type="journal article" date="2016" name="DNA Res.">
        <title>The draft genome of MD-2 pineapple using hybrid error correction of long reads.</title>
        <authorList>
            <person name="Redwan R.M."/>
            <person name="Saidin A."/>
            <person name="Kumar S.V."/>
        </authorList>
    </citation>
    <scope>NUCLEOTIDE SEQUENCE [LARGE SCALE GENOMIC DNA]</scope>
    <source>
        <strain evidence="4">cv. MD2</strain>
        <tissue evidence="3">Leaf</tissue>
    </source>
</reference>
<keyword evidence="5" id="KW-1185">Reference proteome</keyword>
<evidence type="ECO:0000256" key="1">
    <source>
        <dbReference type="SAM" id="MobiDB-lite"/>
    </source>
</evidence>
<dbReference type="OrthoDB" id="1883212at2759"/>
<dbReference type="Proteomes" id="UP000515123">
    <property type="component" value="Linkage group 6"/>
</dbReference>
<dbReference type="Gene3D" id="2.30.30.490">
    <property type="match status" value="1"/>
</dbReference>
<organism evidence="3 4">
    <name type="scientific">Ananas comosus</name>
    <name type="common">Pineapple</name>
    <name type="synonym">Ananas ananas</name>
    <dbReference type="NCBI Taxonomy" id="4615"/>
    <lineage>
        <taxon>Eukaryota</taxon>
        <taxon>Viridiplantae</taxon>
        <taxon>Streptophyta</taxon>
        <taxon>Embryophyta</taxon>
        <taxon>Tracheophyta</taxon>
        <taxon>Spermatophyta</taxon>
        <taxon>Magnoliopsida</taxon>
        <taxon>Liliopsida</taxon>
        <taxon>Poales</taxon>
        <taxon>Bromeliaceae</taxon>
        <taxon>Bromelioideae</taxon>
        <taxon>Ananas</taxon>
    </lineage>
</organism>
<gene>
    <name evidence="6" type="primary">LOC109711688</name>
    <name evidence="3" type="ORF">ACMD2_00909</name>
</gene>
<reference evidence="6" key="2">
    <citation type="submission" date="2025-04" db="UniProtKB">
        <authorList>
            <consortium name="RefSeq"/>
        </authorList>
    </citation>
    <scope>IDENTIFICATION</scope>
    <source>
        <tissue evidence="6">Leaf</tissue>
    </source>
</reference>